<evidence type="ECO:0000256" key="1">
    <source>
        <dbReference type="ARBA" id="ARBA00004167"/>
    </source>
</evidence>
<evidence type="ECO:0000256" key="5">
    <source>
        <dbReference type="ARBA" id="ARBA00022692"/>
    </source>
</evidence>
<gene>
    <name evidence="9" type="ORF">EVEC_LOCUS3031</name>
</gene>
<dbReference type="InterPro" id="IPR008166">
    <property type="entry name" value="Glyco_transf_92"/>
</dbReference>
<dbReference type="EMBL" id="UXUI01007493">
    <property type="protein sequence ID" value="VDD87888.1"/>
    <property type="molecule type" value="Genomic_DNA"/>
</dbReference>
<keyword evidence="3 8" id="KW-0328">Glycosyltransferase</keyword>
<proteinExistence type="inferred from homology"/>
<dbReference type="OrthoDB" id="5777994at2759"/>
<reference evidence="9 10" key="2">
    <citation type="submission" date="2018-10" db="EMBL/GenBank/DDBJ databases">
        <authorList>
            <consortium name="Pathogen Informatics"/>
        </authorList>
    </citation>
    <scope>NUCLEOTIDE SEQUENCE [LARGE SCALE GENOMIC DNA]</scope>
</reference>
<dbReference type="PANTHER" id="PTHR21461:SF80">
    <property type="entry name" value="GLYCOSYLTRANSFERASE FAMILY 92 PROTEIN"/>
    <property type="match status" value="1"/>
</dbReference>
<name>A0A0N4V092_ENTVE</name>
<evidence type="ECO:0000256" key="7">
    <source>
        <dbReference type="ARBA" id="ARBA00023136"/>
    </source>
</evidence>
<dbReference type="PANTHER" id="PTHR21461">
    <property type="entry name" value="GLYCOSYLTRANSFERASE FAMILY 92 PROTEIN"/>
    <property type="match status" value="1"/>
</dbReference>
<evidence type="ECO:0000256" key="4">
    <source>
        <dbReference type="ARBA" id="ARBA00022679"/>
    </source>
</evidence>
<protein>
    <recommendedName>
        <fullName evidence="8">Glycosyltransferase family 92 protein</fullName>
        <ecNumber evidence="8">2.4.1.-</ecNumber>
    </recommendedName>
</protein>
<accession>A0A0N4V092</accession>
<evidence type="ECO:0000256" key="3">
    <source>
        <dbReference type="ARBA" id="ARBA00022676"/>
    </source>
</evidence>
<dbReference type="GO" id="GO:0016020">
    <property type="term" value="C:membrane"/>
    <property type="evidence" value="ECO:0007669"/>
    <property type="project" value="UniProtKB-SubCell"/>
</dbReference>
<comment type="similarity">
    <text evidence="2 8">Belongs to the glycosyltransferase 92 family.</text>
</comment>
<dbReference type="AlphaFoldDB" id="A0A0N4V092"/>
<reference evidence="11" key="1">
    <citation type="submission" date="2017-02" db="UniProtKB">
        <authorList>
            <consortium name="WormBaseParasite"/>
        </authorList>
    </citation>
    <scope>IDENTIFICATION</scope>
</reference>
<organism evidence="11">
    <name type="scientific">Enterobius vermicularis</name>
    <name type="common">Human pinworm</name>
    <dbReference type="NCBI Taxonomy" id="51028"/>
    <lineage>
        <taxon>Eukaryota</taxon>
        <taxon>Metazoa</taxon>
        <taxon>Ecdysozoa</taxon>
        <taxon>Nematoda</taxon>
        <taxon>Chromadorea</taxon>
        <taxon>Rhabditida</taxon>
        <taxon>Spirurina</taxon>
        <taxon>Oxyuridomorpha</taxon>
        <taxon>Oxyuroidea</taxon>
        <taxon>Oxyuridae</taxon>
        <taxon>Enterobius</taxon>
    </lineage>
</organism>
<sequence>MRRSSFPSLTLASLVWICWLFTRIHYREKITARKLLRNVLDTIRPSRYLSSYIAKHKVYFLNAYLVDEDVVKIKVISKCRSHSKVMLQVAYRSIRHLTLFPTEDCSNLVQKKCGYGAHYAVARKLDHVDVAMVMNTIGKLYIFYRDKPYLRKTIPLIDSRLETPKHQLAVCTSLLSRFDDWIVLVRFFEMWIEHGATKFLIYQHSISKEVDGIIRLYENDLTVEIERIPWSDMPVERSTSNEENPNKLLNSDQAIASDDCITRSRGKTKYLALTEFDEVLVTFENQSLLSILDSISEKDPNAGLFTFFNTNAFLPHTQSQATHPTQIDFGNFYKVKVDTRVFHPERISKAILIPERIISESVYWSIKTLNPFTVNSVSPYRSRIIRLRPQKWTTSDKKLSTIKRAFANYIPRWNFRFKKLLASEKQRVKQAAESNYMTLKAKHWKNVDYKAVDRLNKCYETLKKRNSYCSVRQKCLESLSNADKKDWVYGGNSWTVL</sequence>
<keyword evidence="4 8" id="KW-0808">Transferase</keyword>
<evidence type="ECO:0000256" key="2">
    <source>
        <dbReference type="ARBA" id="ARBA00007647"/>
    </source>
</evidence>
<dbReference type="Pfam" id="PF01697">
    <property type="entry name" value="Glyco_transf_92"/>
    <property type="match status" value="1"/>
</dbReference>
<keyword evidence="6" id="KW-1133">Transmembrane helix</keyword>
<keyword evidence="7" id="KW-0472">Membrane</keyword>
<keyword evidence="10" id="KW-1185">Reference proteome</keyword>
<evidence type="ECO:0000313" key="10">
    <source>
        <dbReference type="Proteomes" id="UP000274131"/>
    </source>
</evidence>
<dbReference type="GO" id="GO:0016757">
    <property type="term" value="F:glycosyltransferase activity"/>
    <property type="evidence" value="ECO:0007669"/>
    <property type="project" value="UniProtKB-UniRule"/>
</dbReference>
<evidence type="ECO:0000256" key="6">
    <source>
        <dbReference type="ARBA" id="ARBA00022989"/>
    </source>
</evidence>
<evidence type="ECO:0000313" key="9">
    <source>
        <dbReference type="EMBL" id="VDD87888.1"/>
    </source>
</evidence>
<evidence type="ECO:0000313" key="11">
    <source>
        <dbReference type="WBParaSite" id="EVEC_0000332301-mRNA-1"/>
    </source>
</evidence>
<keyword evidence="5" id="KW-0812">Transmembrane</keyword>
<dbReference type="EC" id="2.4.1.-" evidence="8"/>
<evidence type="ECO:0000256" key="8">
    <source>
        <dbReference type="RuleBase" id="RU366017"/>
    </source>
</evidence>
<dbReference type="GO" id="GO:0005737">
    <property type="term" value="C:cytoplasm"/>
    <property type="evidence" value="ECO:0007669"/>
    <property type="project" value="TreeGrafter"/>
</dbReference>
<dbReference type="Proteomes" id="UP000274131">
    <property type="component" value="Unassembled WGS sequence"/>
</dbReference>
<dbReference type="WBParaSite" id="EVEC_0000332301-mRNA-1">
    <property type="protein sequence ID" value="EVEC_0000332301-mRNA-1"/>
    <property type="gene ID" value="EVEC_0000332301"/>
</dbReference>
<comment type="subcellular location">
    <subcellularLocation>
        <location evidence="1">Membrane</location>
        <topology evidence="1">Single-pass membrane protein</topology>
    </subcellularLocation>
</comment>